<evidence type="ECO:0000313" key="3">
    <source>
        <dbReference type="Proteomes" id="UP000654471"/>
    </source>
</evidence>
<gene>
    <name evidence="2" type="ORF">GCM10010211_85050</name>
</gene>
<dbReference type="EMBL" id="BMRP01000103">
    <property type="protein sequence ID" value="GGV04936.1"/>
    <property type="molecule type" value="Genomic_DNA"/>
</dbReference>
<proteinExistence type="predicted"/>
<organism evidence="2 3">
    <name type="scientific">Streptomyces albospinus</name>
    <dbReference type="NCBI Taxonomy" id="285515"/>
    <lineage>
        <taxon>Bacteria</taxon>
        <taxon>Bacillati</taxon>
        <taxon>Actinomycetota</taxon>
        <taxon>Actinomycetes</taxon>
        <taxon>Kitasatosporales</taxon>
        <taxon>Streptomycetaceae</taxon>
        <taxon>Streptomyces</taxon>
    </lineage>
</organism>
<accession>A0ABQ2VPH2</accession>
<dbReference type="Proteomes" id="UP000654471">
    <property type="component" value="Unassembled WGS sequence"/>
</dbReference>
<evidence type="ECO:0000313" key="2">
    <source>
        <dbReference type="EMBL" id="GGV04936.1"/>
    </source>
</evidence>
<feature type="compositionally biased region" description="Polar residues" evidence="1">
    <location>
        <begin position="25"/>
        <end position="35"/>
    </location>
</feature>
<protein>
    <submittedName>
        <fullName evidence="2">Uncharacterized protein</fullName>
    </submittedName>
</protein>
<reference evidence="3" key="1">
    <citation type="journal article" date="2019" name="Int. J. Syst. Evol. Microbiol.">
        <title>The Global Catalogue of Microorganisms (GCM) 10K type strain sequencing project: providing services to taxonomists for standard genome sequencing and annotation.</title>
        <authorList>
            <consortium name="The Broad Institute Genomics Platform"/>
            <consortium name="The Broad Institute Genome Sequencing Center for Infectious Disease"/>
            <person name="Wu L."/>
            <person name="Ma J."/>
        </authorList>
    </citation>
    <scope>NUCLEOTIDE SEQUENCE [LARGE SCALE GENOMIC DNA]</scope>
    <source>
        <strain evidence="3">JCM 3399</strain>
    </source>
</reference>
<evidence type="ECO:0000256" key="1">
    <source>
        <dbReference type="SAM" id="MobiDB-lite"/>
    </source>
</evidence>
<keyword evidence="3" id="KW-1185">Reference proteome</keyword>
<feature type="region of interest" description="Disordered" evidence="1">
    <location>
        <begin position="24"/>
        <end position="91"/>
    </location>
</feature>
<comment type="caution">
    <text evidence="2">The sequence shown here is derived from an EMBL/GenBank/DDBJ whole genome shotgun (WGS) entry which is preliminary data.</text>
</comment>
<name>A0ABQ2VPH2_9ACTN</name>
<sequence length="91" mass="9707">MNITPSSSRTLIARLPFGNAARATRTVSAGTSPGTSGFIDTRTPPQTPVGLQDHNQVLETDVTHGTRIRQQRPREGGRPLGPVSPQVLLLP</sequence>